<proteinExistence type="predicted"/>
<name>A0A1M7UVH4_9BRAD</name>
<protein>
    <submittedName>
        <fullName evidence="2">Uncharacterized protein</fullName>
    </submittedName>
</protein>
<reference evidence="3" key="1">
    <citation type="submission" date="2016-11" db="EMBL/GenBank/DDBJ databases">
        <authorList>
            <person name="Varghese N."/>
            <person name="Submissions S."/>
        </authorList>
    </citation>
    <scope>NUCLEOTIDE SEQUENCE [LARGE SCALE GENOMIC DNA]</scope>
    <source>
        <strain evidence="3">GAS401</strain>
    </source>
</reference>
<evidence type="ECO:0000313" key="2">
    <source>
        <dbReference type="EMBL" id="SHN86950.1"/>
    </source>
</evidence>
<dbReference type="Proteomes" id="UP000184096">
    <property type="component" value="Chromosome I"/>
</dbReference>
<dbReference type="RefSeq" id="WP_197685891.1">
    <property type="nucleotide sequence ID" value="NZ_LT670849.1"/>
</dbReference>
<evidence type="ECO:0000313" key="3">
    <source>
        <dbReference type="Proteomes" id="UP000184096"/>
    </source>
</evidence>
<feature type="region of interest" description="Disordered" evidence="1">
    <location>
        <begin position="289"/>
        <end position="317"/>
    </location>
</feature>
<dbReference type="EMBL" id="LT670849">
    <property type="protein sequence ID" value="SHN86950.1"/>
    <property type="molecule type" value="Genomic_DNA"/>
</dbReference>
<organism evidence="2 3">
    <name type="scientific">Bradyrhizobium erythrophlei</name>
    <dbReference type="NCBI Taxonomy" id="1437360"/>
    <lineage>
        <taxon>Bacteria</taxon>
        <taxon>Pseudomonadati</taxon>
        <taxon>Pseudomonadota</taxon>
        <taxon>Alphaproteobacteria</taxon>
        <taxon>Hyphomicrobiales</taxon>
        <taxon>Nitrobacteraceae</taxon>
        <taxon>Bradyrhizobium</taxon>
    </lineage>
</organism>
<gene>
    <name evidence="2" type="ORF">SAMN05444170_6934</name>
</gene>
<evidence type="ECO:0000256" key="1">
    <source>
        <dbReference type="SAM" id="MobiDB-lite"/>
    </source>
</evidence>
<keyword evidence="3" id="KW-1185">Reference proteome</keyword>
<accession>A0A1M7UVH4</accession>
<dbReference type="AlphaFoldDB" id="A0A1M7UVH4"/>
<sequence length="317" mass="35380">MSDSSDQPDVSDDRKPDVEVMTLASFLETKPPGVNIKISDLFSPEIRNTNKYAPWQINTPRLTLHCDDTECDGLRHFRFVAGDRQPKDSKRLLTYLTYVCSNCRRSTKVYSLNAAAESENDEVGLCYKYGEMPPFGPSTPPRLLKLFEHNRDLFMKGRRCESQGLGVGAFVYYRRVVEDQRTAIIGEIIRVAKLINAPAETLASLESARKETQFSKSLDMIKDAIPESLRIQGHNPMTLLHDSLSTGLHAQTDVECLEIAQAIRVVLAELAERLTNALKDEAELTKALGKLLNKPKPPARAVSPKQQIEGRPAKGNA</sequence>